<keyword evidence="2 5" id="KW-0540">Nuclease</keyword>
<dbReference type="OrthoDB" id="8573660at2759"/>
<keyword evidence="5" id="KW-0732">Signal</keyword>
<dbReference type="GO" id="GO:0003676">
    <property type="term" value="F:nucleic acid binding"/>
    <property type="evidence" value="ECO:0007669"/>
    <property type="project" value="InterPro"/>
</dbReference>
<comment type="similarity">
    <text evidence="1 5">Belongs to the pancreatic ribonuclease family.</text>
</comment>
<organism evidence="8 9">
    <name type="scientific">Anabarilius grahami</name>
    <name type="common">Kanglang fish</name>
    <name type="synonym">Barilius grahami</name>
    <dbReference type="NCBI Taxonomy" id="495550"/>
    <lineage>
        <taxon>Eukaryota</taxon>
        <taxon>Metazoa</taxon>
        <taxon>Chordata</taxon>
        <taxon>Craniata</taxon>
        <taxon>Vertebrata</taxon>
        <taxon>Euteleostomi</taxon>
        <taxon>Actinopterygii</taxon>
        <taxon>Neopterygii</taxon>
        <taxon>Teleostei</taxon>
        <taxon>Ostariophysi</taxon>
        <taxon>Cypriniformes</taxon>
        <taxon>Xenocyprididae</taxon>
        <taxon>Xenocypridinae</taxon>
        <taxon>Xenocypridinae incertae sedis</taxon>
        <taxon>Anabarilius</taxon>
    </lineage>
</organism>
<dbReference type="PANTHER" id="PTHR11437:SF66">
    <property type="entry name" value="RNASE 3"/>
    <property type="match status" value="1"/>
</dbReference>
<evidence type="ECO:0000256" key="6">
    <source>
        <dbReference type="SAM" id="MobiDB-lite"/>
    </source>
</evidence>
<protein>
    <submittedName>
        <fullName evidence="8">Ribonuclease-like 3</fullName>
    </submittedName>
</protein>
<dbReference type="GO" id="GO:0004540">
    <property type="term" value="F:RNA nuclease activity"/>
    <property type="evidence" value="ECO:0007669"/>
    <property type="project" value="TreeGrafter"/>
</dbReference>
<evidence type="ECO:0000256" key="3">
    <source>
        <dbReference type="ARBA" id="ARBA00022759"/>
    </source>
</evidence>
<keyword evidence="9" id="KW-1185">Reference proteome</keyword>
<name>A0A3N0XKW4_ANAGA</name>
<evidence type="ECO:0000313" key="8">
    <source>
        <dbReference type="EMBL" id="ROI38979.1"/>
    </source>
</evidence>
<dbReference type="SUPFAM" id="SSF54076">
    <property type="entry name" value="RNase A-like"/>
    <property type="match status" value="1"/>
</dbReference>
<feature type="chain" id="PRO_5017853896" evidence="5">
    <location>
        <begin position="23"/>
        <end position="158"/>
    </location>
</feature>
<keyword evidence="3 5" id="KW-0255">Endonuclease</keyword>
<dbReference type="Gene3D" id="3.10.130.10">
    <property type="entry name" value="Ribonuclease A-like domain"/>
    <property type="match status" value="1"/>
</dbReference>
<evidence type="ECO:0000259" key="7">
    <source>
        <dbReference type="SMART" id="SM00092"/>
    </source>
</evidence>
<dbReference type="SMART" id="SM00092">
    <property type="entry name" value="RNAse_Pc"/>
    <property type="match status" value="1"/>
</dbReference>
<dbReference type="InterPro" id="IPR023412">
    <property type="entry name" value="RNaseA_domain"/>
</dbReference>
<feature type="region of interest" description="Disordered" evidence="6">
    <location>
        <begin position="138"/>
        <end position="158"/>
    </location>
</feature>
<dbReference type="GO" id="GO:0004519">
    <property type="term" value="F:endonuclease activity"/>
    <property type="evidence" value="ECO:0007669"/>
    <property type="project" value="UniProtKB-KW"/>
</dbReference>
<reference evidence="8 9" key="1">
    <citation type="submission" date="2018-10" db="EMBL/GenBank/DDBJ databases">
        <title>Genome assembly for a Yunnan-Guizhou Plateau 3E fish, Anabarilius grahami (Regan), and its evolutionary and genetic applications.</title>
        <authorList>
            <person name="Jiang W."/>
        </authorList>
    </citation>
    <scope>NUCLEOTIDE SEQUENCE [LARGE SCALE GENOMIC DNA]</scope>
    <source>
        <strain evidence="8">AG-KIZ</strain>
        <tissue evidence="8">Muscle</tissue>
    </source>
</reference>
<dbReference type="AlphaFoldDB" id="A0A3N0XKW4"/>
<dbReference type="GO" id="GO:0050830">
    <property type="term" value="P:defense response to Gram-positive bacterium"/>
    <property type="evidence" value="ECO:0007669"/>
    <property type="project" value="TreeGrafter"/>
</dbReference>
<dbReference type="GO" id="GO:0016787">
    <property type="term" value="F:hydrolase activity"/>
    <property type="evidence" value="ECO:0007669"/>
    <property type="project" value="UniProtKB-KW"/>
</dbReference>
<evidence type="ECO:0000256" key="5">
    <source>
        <dbReference type="RuleBase" id="RU000651"/>
    </source>
</evidence>
<comment type="caution">
    <text evidence="8">The sequence shown here is derived from an EMBL/GenBank/DDBJ whole genome shotgun (WGS) entry which is preliminary data.</text>
</comment>
<feature type="signal peptide" evidence="5">
    <location>
        <begin position="1"/>
        <end position="22"/>
    </location>
</feature>
<dbReference type="EMBL" id="RJVU01072175">
    <property type="protein sequence ID" value="ROI38979.1"/>
    <property type="molecule type" value="Genomic_DNA"/>
</dbReference>
<proteinExistence type="inferred from homology"/>
<dbReference type="PANTHER" id="PTHR11437">
    <property type="entry name" value="RIBONUCLEASE"/>
    <property type="match status" value="1"/>
</dbReference>
<dbReference type="InterPro" id="IPR023411">
    <property type="entry name" value="RNaseA_AS"/>
</dbReference>
<dbReference type="Pfam" id="PF00074">
    <property type="entry name" value="RnaseA"/>
    <property type="match status" value="1"/>
</dbReference>
<evidence type="ECO:0000313" key="9">
    <source>
        <dbReference type="Proteomes" id="UP000281406"/>
    </source>
</evidence>
<keyword evidence="4 5" id="KW-0378">Hydrolase</keyword>
<dbReference type="InterPro" id="IPR036816">
    <property type="entry name" value="RNaseA-like_dom_sf"/>
</dbReference>
<dbReference type="PROSITE" id="PS00127">
    <property type="entry name" value="RNASE_PANCREATIC"/>
    <property type="match status" value="1"/>
</dbReference>
<sequence>MKIHQSTVILLLVVCAPLSTYSQNYEAFKNKHVGRLKLTGKDCTAVIENRRINENRKNCKPKNTFIMATEDEIKAICKDGKPQQDGKTFISNTEFDVIDCTFDKKEGDTCKYNGVEEKKTIALTCELFPVHYSNIPAKQKGKKTQKETALNNGKKKKS</sequence>
<feature type="domain" description="Ribonuclease A-domain" evidence="7">
    <location>
        <begin position="21"/>
        <end position="136"/>
    </location>
</feature>
<evidence type="ECO:0000256" key="1">
    <source>
        <dbReference type="ARBA" id="ARBA00005600"/>
    </source>
</evidence>
<gene>
    <name evidence="8" type="ORF">DPX16_1685</name>
</gene>
<dbReference type="Proteomes" id="UP000281406">
    <property type="component" value="Unassembled WGS sequence"/>
</dbReference>
<evidence type="ECO:0000256" key="2">
    <source>
        <dbReference type="ARBA" id="ARBA00022722"/>
    </source>
</evidence>
<accession>A0A3N0XKW4</accession>
<evidence type="ECO:0000256" key="4">
    <source>
        <dbReference type="ARBA" id="ARBA00022801"/>
    </source>
</evidence>
<dbReference type="InterPro" id="IPR001427">
    <property type="entry name" value="RNaseA"/>
</dbReference>